<dbReference type="Pfam" id="PF01568">
    <property type="entry name" value="Molydop_binding"/>
    <property type="match status" value="1"/>
</dbReference>
<keyword evidence="4" id="KW-0408">Iron</keyword>
<dbReference type="InterPro" id="IPR006963">
    <property type="entry name" value="Mopterin_OxRdtase_4Fe-4S_dom"/>
</dbReference>
<dbReference type="Gene3D" id="3.40.50.740">
    <property type="match status" value="1"/>
</dbReference>
<dbReference type="PROSITE" id="PS51669">
    <property type="entry name" value="4FE4S_MOW_BIS_MGD"/>
    <property type="match status" value="1"/>
</dbReference>
<dbReference type="InterPro" id="IPR050123">
    <property type="entry name" value="Prok_molybdopt-oxidoreductase"/>
</dbReference>
<dbReference type="PANTHER" id="PTHR43105:SF9">
    <property type="entry name" value="NADPH-FE(3+) OXIDOREDUCTASE SUBUNIT ALPHA"/>
    <property type="match status" value="1"/>
</dbReference>
<dbReference type="EMBL" id="CP089982">
    <property type="protein sequence ID" value="WXA92914.1"/>
    <property type="molecule type" value="Genomic_DNA"/>
</dbReference>
<dbReference type="RefSeq" id="WP_394843513.1">
    <property type="nucleotide sequence ID" value="NZ_CP089982.1"/>
</dbReference>
<keyword evidence="3" id="KW-0560">Oxidoreductase</keyword>
<name>A0ABZ2K490_9BACT</name>
<evidence type="ECO:0000256" key="2">
    <source>
        <dbReference type="ARBA" id="ARBA00022723"/>
    </source>
</evidence>
<evidence type="ECO:0000256" key="3">
    <source>
        <dbReference type="ARBA" id="ARBA00023002"/>
    </source>
</evidence>
<dbReference type="Gene3D" id="3.40.228.10">
    <property type="entry name" value="Dimethylsulfoxide Reductase, domain 2"/>
    <property type="match status" value="1"/>
</dbReference>
<dbReference type="InterPro" id="IPR006657">
    <property type="entry name" value="MoPterin_dinucl-bd_dom"/>
</dbReference>
<evidence type="ECO:0000256" key="4">
    <source>
        <dbReference type="ARBA" id="ARBA00023004"/>
    </source>
</evidence>
<keyword evidence="8" id="KW-1185">Reference proteome</keyword>
<reference evidence="7 8" key="1">
    <citation type="submission" date="2021-12" db="EMBL/GenBank/DDBJ databases">
        <title>Discovery of the Pendulisporaceae a myxobacterial family with distinct sporulation behavior and unique specialized metabolism.</title>
        <authorList>
            <person name="Garcia R."/>
            <person name="Popoff A."/>
            <person name="Bader C.D."/>
            <person name="Loehr J."/>
            <person name="Walesch S."/>
            <person name="Walt C."/>
            <person name="Boldt J."/>
            <person name="Bunk B."/>
            <person name="Haeckl F.J.F.P.J."/>
            <person name="Gunesch A.P."/>
            <person name="Birkelbach J."/>
            <person name="Nuebel U."/>
            <person name="Pietschmann T."/>
            <person name="Bach T."/>
            <person name="Mueller R."/>
        </authorList>
    </citation>
    <scope>NUCLEOTIDE SEQUENCE [LARGE SCALE GENOMIC DNA]</scope>
    <source>
        <strain evidence="7 8">MSr12523</strain>
    </source>
</reference>
<evidence type="ECO:0000313" key="8">
    <source>
        <dbReference type="Proteomes" id="UP001379533"/>
    </source>
</evidence>
<evidence type="ECO:0000256" key="5">
    <source>
        <dbReference type="ARBA" id="ARBA00023014"/>
    </source>
</evidence>
<feature type="domain" description="4Fe-4S Mo/W bis-MGD-type" evidence="6">
    <location>
        <begin position="1"/>
        <end position="58"/>
    </location>
</feature>
<dbReference type="Pfam" id="PF00384">
    <property type="entry name" value="Molybdopterin"/>
    <property type="match status" value="1"/>
</dbReference>
<dbReference type="Gene3D" id="2.40.40.20">
    <property type="match status" value="1"/>
</dbReference>
<keyword evidence="1" id="KW-0004">4Fe-4S</keyword>
<organism evidence="7 8">
    <name type="scientific">Pendulispora brunnea</name>
    <dbReference type="NCBI Taxonomy" id="2905690"/>
    <lineage>
        <taxon>Bacteria</taxon>
        <taxon>Pseudomonadati</taxon>
        <taxon>Myxococcota</taxon>
        <taxon>Myxococcia</taxon>
        <taxon>Myxococcales</taxon>
        <taxon>Sorangiineae</taxon>
        <taxon>Pendulisporaceae</taxon>
        <taxon>Pendulispora</taxon>
    </lineage>
</organism>
<dbReference type="InterPro" id="IPR006656">
    <property type="entry name" value="Mopterin_OxRdtase"/>
</dbReference>
<evidence type="ECO:0000313" key="7">
    <source>
        <dbReference type="EMBL" id="WXA92914.1"/>
    </source>
</evidence>
<protein>
    <submittedName>
        <fullName evidence="7">Molybdopterin-dependent oxidoreductase</fullName>
    </submittedName>
</protein>
<proteinExistence type="predicted"/>
<keyword evidence="2" id="KW-0479">Metal-binding</keyword>
<accession>A0ABZ2K490</accession>
<dbReference type="SUPFAM" id="SSF53706">
    <property type="entry name" value="Formate dehydrogenase/DMSO reductase, domains 1-3"/>
    <property type="match status" value="1"/>
</dbReference>
<dbReference type="Pfam" id="PF04879">
    <property type="entry name" value="Molybdop_Fe4S4"/>
    <property type="match status" value="1"/>
</dbReference>
<dbReference type="Gene3D" id="2.20.25.90">
    <property type="entry name" value="ADC-like domains"/>
    <property type="match status" value="1"/>
</dbReference>
<dbReference type="PANTHER" id="PTHR43105">
    <property type="entry name" value="RESPIRATORY NITRATE REDUCTASE"/>
    <property type="match status" value="1"/>
</dbReference>
<keyword evidence="5" id="KW-0411">Iron-sulfur</keyword>
<dbReference type="SMART" id="SM00926">
    <property type="entry name" value="Molybdop_Fe4S4"/>
    <property type="match status" value="1"/>
</dbReference>
<evidence type="ECO:0000256" key="1">
    <source>
        <dbReference type="ARBA" id="ARBA00022485"/>
    </source>
</evidence>
<sequence length="717" mass="77591">MADTRLHTCMLCEAVCGVAVGIEDGRVLSIRGDDDDPFSRGHICPKAAAIGDVSSDPDRIREPMRRVGDRWETISWEAALSEAAERLAAVQKEHGRSAVGLYLGNPNVHSYGATLGAIYFGKALGTRARFSATSVDQLPQMLAALEMFGHQLAFSVPDVDRTEHMLILGANPLASNGSLMTAPGIKKRLEAIRARGGRFIVIDPRRTETAQIADEHHFIRPGSDAFLLLGILHTIFAESLERTWRQNYPMEGWDDLRRVAAAFPPERVAARTGIAAETIRTLARDFAKAEHAVCYGRIGVCTQEFGALAAWLVVALNAVTGNLDREGGAMFTTPAVDIVSLGSKLGQRGHFGVWKSRVRGLPEFGGELPAVTMAEEMETPGKGQIRALVTVAGNPVLSTPNGARLDRALSKLDYMVSIDIYRNETTRHANLILPTTFGLERDHYDVALYGLAVRNAARYVEAAIAPPPGVRSDWDVLFGLALALYGKGGGKRDRKFNLMMRGLKALGPKRVLDALLRIGPHRLSLAKLKKAPHGIDLGPLEPRLARLMRGHSVKLAPSLFLEDIPRLEAALARPEPSGLVLIGRRHLRSNNSWMHNSLRLVKGKDGCTLFMHPEDAKSRGLKTGDRVVAGSQRGRVETTVEVTDAISRGVVSLPHGWGHGRRGTALSVASRHAGVSINDLTDEAEFDALSGTASLSGVPVTVERAAEKELLTAAPAE</sequence>
<gene>
    <name evidence="7" type="ORF">LZC95_41505</name>
</gene>
<evidence type="ECO:0000259" key="6">
    <source>
        <dbReference type="PROSITE" id="PS51669"/>
    </source>
</evidence>
<dbReference type="Proteomes" id="UP001379533">
    <property type="component" value="Chromosome"/>
</dbReference>